<keyword evidence="1" id="KW-0472">Membrane</keyword>
<dbReference type="InParanoid" id="A0A074YKC5"/>
<feature type="transmembrane region" description="Helical" evidence="1">
    <location>
        <begin position="125"/>
        <end position="142"/>
    </location>
</feature>
<dbReference type="OrthoDB" id="10348779at2759"/>
<accession>A0A074YKC5</accession>
<keyword evidence="1" id="KW-0812">Transmembrane</keyword>
<keyword evidence="1" id="KW-1133">Transmembrane helix</keyword>
<dbReference type="GeneID" id="25369900"/>
<reference evidence="2 3" key="1">
    <citation type="journal article" date="2014" name="BMC Genomics">
        <title>Genome sequencing of four Aureobasidium pullulans varieties: biotechnological potential, stress tolerance, and description of new species.</title>
        <authorList>
            <person name="Gostin Ar C."/>
            <person name="Ohm R.A."/>
            <person name="Kogej T."/>
            <person name="Sonjak S."/>
            <person name="Turk M."/>
            <person name="Zajc J."/>
            <person name="Zalar P."/>
            <person name="Grube M."/>
            <person name="Sun H."/>
            <person name="Han J."/>
            <person name="Sharma A."/>
            <person name="Chiniquy J."/>
            <person name="Ngan C.Y."/>
            <person name="Lipzen A."/>
            <person name="Barry K."/>
            <person name="Grigoriev I.V."/>
            <person name="Gunde-Cimerman N."/>
        </authorList>
    </citation>
    <scope>NUCLEOTIDE SEQUENCE [LARGE SCALE GENOMIC DNA]</scope>
    <source>
        <strain evidence="2 3">EXF-2481</strain>
    </source>
</reference>
<dbReference type="RefSeq" id="XP_013345148.1">
    <property type="nucleotide sequence ID" value="XM_013489694.1"/>
</dbReference>
<proteinExistence type="predicted"/>
<gene>
    <name evidence="2" type="ORF">AUEXF2481DRAFT_642275</name>
</gene>
<feature type="transmembrane region" description="Helical" evidence="1">
    <location>
        <begin position="154"/>
        <end position="173"/>
    </location>
</feature>
<protein>
    <submittedName>
        <fullName evidence="2">Uncharacterized protein</fullName>
    </submittedName>
</protein>
<evidence type="ECO:0000313" key="3">
    <source>
        <dbReference type="Proteomes" id="UP000030641"/>
    </source>
</evidence>
<organism evidence="2 3">
    <name type="scientific">Aureobasidium subglaciale (strain EXF-2481)</name>
    <name type="common">Aureobasidium pullulans var. subglaciale</name>
    <dbReference type="NCBI Taxonomy" id="1043005"/>
    <lineage>
        <taxon>Eukaryota</taxon>
        <taxon>Fungi</taxon>
        <taxon>Dikarya</taxon>
        <taxon>Ascomycota</taxon>
        <taxon>Pezizomycotina</taxon>
        <taxon>Dothideomycetes</taxon>
        <taxon>Dothideomycetidae</taxon>
        <taxon>Dothideales</taxon>
        <taxon>Saccotheciaceae</taxon>
        <taxon>Aureobasidium</taxon>
    </lineage>
</organism>
<evidence type="ECO:0000256" key="1">
    <source>
        <dbReference type="SAM" id="Phobius"/>
    </source>
</evidence>
<keyword evidence="3" id="KW-1185">Reference proteome</keyword>
<dbReference type="EMBL" id="KL584756">
    <property type="protein sequence ID" value="KEQ96524.1"/>
    <property type="molecule type" value="Genomic_DNA"/>
</dbReference>
<sequence length="321" mass="35171">MAPSVLVDTYAPQAILVSWAQTRAFAQDPSTISVVVLICAYLSLTGGAMAHHLVASSPLMDPSQALNMSSPTVCAGELLIMLYYWLRFGFTDLRFRGASKLLVADFEATGNHLTPDYKHLRYSRAWLSVALSLLGILLLIISQSRTIGSISLPYLVYLAAGSLALVPASRLLLYRGVTHVVSEDRQFRLHKMHANTHLDARSRSINCVLARCQFLQLSLNMSLCLSFVHLDGVLIPLYMVVVAIISAALGKYIGLLTFEQIKRSSIVMLPVMLCAFLITPSQSNYQSAFYIVELAVSTVLALLSGAFTNDILGLFNGRPEK</sequence>
<dbReference type="Proteomes" id="UP000030641">
    <property type="component" value="Unassembled WGS sequence"/>
</dbReference>
<feature type="transmembrane region" description="Helical" evidence="1">
    <location>
        <begin position="266"/>
        <end position="283"/>
    </location>
</feature>
<feature type="transmembrane region" description="Helical" evidence="1">
    <location>
        <begin position="32"/>
        <end position="54"/>
    </location>
</feature>
<dbReference type="AlphaFoldDB" id="A0A074YKC5"/>
<name>A0A074YKC5_AURSE</name>
<feature type="transmembrane region" description="Helical" evidence="1">
    <location>
        <begin position="235"/>
        <end position="254"/>
    </location>
</feature>
<evidence type="ECO:0000313" key="2">
    <source>
        <dbReference type="EMBL" id="KEQ96524.1"/>
    </source>
</evidence>
<feature type="transmembrane region" description="Helical" evidence="1">
    <location>
        <begin position="66"/>
        <end position="86"/>
    </location>
</feature>
<dbReference type="HOGENOM" id="CLU_865947_0_0_1"/>
<feature type="transmembrane region" description="Helical" evidence="1">
    <location>
        <begin position="289"/>
        <end position="315"/>
    </location>
</feature>